<dbReference type="VEuPathDB" id="ToxoDB:BESB_011120"/>
<feature type="repeat" description="Solcar" evidence="4">
    <location>
        <begin position="438"/>
        <end position="547"/>
    </location>
</feature>
<feature type="repeat" description="Solcar" evidence="4">
    <location>
        <begin position="339"/>
        <end position="426"/>
    </location>
</feature>
<evidence type="ECO:0000256" key="5">
    <source>
        <dbReference type="RuleBase" id="RU000488"/>
    </source>
</evidence>
<dbReference type="PROSITE" id="PS50920">
    <property type="entry name" value="SOLCAR"/>
    <property type="match status" value="3"/>
</dbReference>
<dbReference type="OrthoDB" id="310160at2759"/>
<evidence type="ECO:0000256" key="4">
    <source>
        <dbReference type="PROSITE-ProRule" id="PRU00282"/>
    </source>
</evidence>
<dbReference type="Pfam" id="PF00153">
    <property type="entry name" value="Mito_carr"/>
    <property type="match status" value="3"/>
</dbReference>
<evidence type="ECO:0000313" key="7">
    <source>
        <dbReference type="EMBL" id="PFH38770.1"/>
    </source>
</evidence>
<dbReference type="STRING" id="94643.A0A2A9MR21"/>
<dbReference type="PANTHER" id="PTHR46181:SF3">
    <property type="entry name" value="MITOCHONDRIAL GLYCINE TRANSPORTER"/>
    <property type="match status" value="1"/>
</dbReference>
<dbReference type="KEGG" id="bbes:BESB_011120"/>
<evidence type="ECO:0000256" key="2">
    <source>
        <dbReference type="ARBA" id="ARBA00022692"/>
    </source>
</evidence>
<dbReference type="InterPro" id="IPR018108">
    <property type="entry name" value="MCP_transmembrane"/>
</dbReference>
<sequence length="553" mass="58053">MAPSSLFCPLAREGPSAGSRPSSATSTSSAHLGFSSVSSSPSFSSFSSFSVLLASRSSLAREASASACGTAPAAPVQGASGFSSSSPHILLRRSLSPAACASSAPAEAAAAPVRRPLSGALEQTSGGGVSPQSEHVEARRARMNSGIAGAVSGIACATILQPLDVIKTQQQQQQPLSVGGARQSPSAWEACKRIRGMWGFPGFFRGLWPCLIRVGPGTGIYFYSLDLLTGSWSSVSALSQKAAQLAGAAAPAAEGPREETPPARERDTAQRLCEEEVAIFGAAEAAAALDSLLEGEAERRLAPGEIAEAAGEIAEAAGETRRRPTTAGRGARKDLEEKAPPWYNAAVGAVARGFAVVFFNPITVVKSRVESSWMSSRSAPPIRTVLAEMWRAEGPASLMRGAWPTVLRDVPFSGIFFGLYMWLRTQAGLEGGRADVSCFALRNFCCGAAAAAFASAVTHPFDVVRTRIQLHGLCMAHHAGDRAAAPAQTPRASSSGAAPRPTMMRMMRGMVREEGLLVLWRGLGARLAKRSLMSAMTWTSFEELKIFLTELKR</sequence>
<dbReference type="PANTHER" id="PTHR46181">
    <property type="entry name" value="MITOCHONDRIAL GLYCINE TRANSPORTER"/>
    <property type="match status" value="1"/>
</dbReference>
<evidence type="ECO:0000313" key="8">
    <source>
        <dbReference type="Proteomes" id="UP000224006"/>
    </source>
</evidence>
<keyword evidence="3 4" id="KW-0472">Membrane</keyword>
<feature type="repeat" description="Solcar" evidence="4">
    <location>
        <begin position="140"/>
        <end position="231"/>
    </location>
</feature>
<evidence type="ECO:0000256" key="1">
    <source>
        <dbReference type="ARBA" id="ARBA00004141"/>
    </source>
</evidence>
<dbReference type="SUPFAM" id="SSF103506">
    <property type="entry name" value="Mitochondrial carrier"/>
    <property type="match status" value="2"/>
</dbReference>
<dbReference type="Gene3D" id="1.50.40.10">
    <property type="entry name" value="Mitochondrial carrier domain"/>
    <property type="match status" value="2"/>
</dbReference>
<name>A0A2A9MR21_BESBE</name>
<dbReference type="GeneID" id="40306174"/>
<evidence type="ECO:0000256" key="3">
    <source>
        <dbReference type="ARBA" id="ARBA00023136"/>
    </source>
</evidence>
<organism evidence="7 8">
    <name type="scientific">Besnoitia besnoiti</name>
    <name type="common">Apicomplexan protozoan</name>
    <dbReference type="NCBI Taxonomy" id="94643"/>
    <lineage>
        <taxon>Eukaryota</taxon>
        <taxon>Sar</taxon>
        <taxon>Alveolata</taxon>
        <taxon>Apicomplexa</taxon>
        <taxon>Conoidasida</taxon>
        <taxon>Coccidia</taxon>
        <taxon>Eucoccidiorida</taxon>
        <taxon>Eimeriorina</taxon>
        <taxon>Sarcocystidae</taxon>
        <taxon>Besnoitia</taxon>
    </lineage>
</organism>
<feature type="region of interest" description="Disordered" evidence="6">
    <location>
        <begin position="119"/>
        <end position="140"/>
    </location>
</feature>
<keyword evidence="5" id="KW-0813">Transport</keyword>
<dbReference type="GO" id="GO:0016020">
    <property type="term" value="C:membrane"/>
    <property type="evidence" value="ECO:0007669"/>
    <property type="project" value="UniProtKB-SubCell"/>
</dbReference>
<reference evidence="7 8" key="1">
    <citation type="submission" date="2017-09" db="EMBL/GenBank/DDBJ databases">
        <title>Genome sequencing of Besnoitia besnoiti strain Bb-Ger1.</title>
        <authorList>
            <person name="Schares G."/>
            <person name="Venepally P."/>
            <person name="Lorenzi H.A."/>
        </authorList>
    </citation>
    <scope>NUCLEOTIDE SEQUENCE [LARGE SCALE GENOMIC DNA]</scope>
    <source>
        <strain evidence="7 8">Bb-Ger1</strain>
    </source>
</reference>
<gene>
    <name evidence="7" type="ORF">BESB_011120</name>
</gene>
<dbReference type="AlphaFoldDB" id="A0A2A9MR21"/>
<feature type="compositionally biased region" description="Low complexity" evidence="6">
    <location>
        <begin position="14"/>
        <end position="31"/>
    </location>
</feature>
<dbReference type="Proteomes" id="UP000224006">
    <property type="component" value="Chromosome I"/>
</dbReference>
<comment type="caution">
    <text evidence="7">The sequence shown here is derived from an EMBL/GenBank/DDBJ whole genome shotgun (WGS) entry which is preliminary data.</text>
</comment>
<dbReference type="EMBL" id="NWUJ01000001">
    <property type="protein sequence ID" value="PFH38770.1"/>
    <property type="molecule type" value="Genomic_DNA"/>
</dbReference>
<dbReference type="GO" id="GO:0005739">
    <property type="term" value="C:mitochondrion"/>
    <property type="evidence" value="ECO:0007669"/>
    <property type="project" value="TreeGrafter"/>
</dbReference>
<dbReference type="GO" id="GO:1904983">
    <property type="term" value="P:glycine import into mitochondrion"/>
    <property type="evidence" value="ECO:0007669"/>
    <property type="project" value="TreeGrafter"/>
</dbReference>
<dbReference type="GO" id="GO:0015187">
    <property type="term" value="F:glycine transmembrane transporter activity"/>
    <property type="evidence" value="ECO:0007669"/>
    <property type="project" value="TreeGrafter"/>
</dbReference>
<protein>
    <submittedName>
        <fullName evidence="7">Carrier superfamily protein</fullName>
    </submittedName>
</protein>
<feature type="region of interest" description="Disordered" evidence="6">
    <location>
        <begin position="12"/>
        <end position="31"/>
    </location>
</feature>
<proteinExistence type="inferred from homology"/>
<keyword evidence="2 4" id="KW-0812">Transmembrane</keyword>
<feature type="compositionally biased region" description="Basic and acidic residues" evidence="6">
    <location>
        <begin position="255"/>
        <end position="269"/>
    </location>
</feature>
<dbReference type="RefSeq" id="XP_029222779.1">
    <property type="nucleotide sequence ID" value="XM_029359866.1"/>
</dbReference>
<evidence type="ECO:0000256" key="6">
    <source>
        <dbReference type="SAM" id="MobiDB-lite"/>
    </source>
</evidence>
<keyword evidence="8" id="KW-1185">Reference proteome</keyword>
<comment type="similarity">
    <text evidence="5">Belongs to the mitochondrial carrier (TC 2.A.29) family.</text>
</comment>
<accession>A0A2A9MR21</accession>
<comment type="subcellular location">
    <subcellularLocation>
        <location evidence="1">Membrane</location>
        <topology evidence="1">Multi-pass membrane protein</topology>
    </subcellularLocation>
</comment>
<dbReference type="InterPro" id="IPR023395">
    <property type="entry name" value="MCP_dom_sf"/>
</dbReference>
<feature type="region of interest" description="Disordered" evidence="6">
    <location>
        <begin position="248"/>
        <end position="269"/>
    </location>
</feature>